<feature type="domain" description="Sporulation stage II protein D amidase enhancer LytB N-terminal" evidence="1">
    <location>
        <begin position="46"/>
        <end position="152"/>
    </location>
</feature>
<dbReference type="PANTHER" id="PTHR30032:SF4">
    <property type="entry name" value="AMIDASE ENHANCER"/>
    <property type="match status" value="1"/>
</dbReference>
<evidence type="ECO:0000259" key="1">
    <source>
        <dbReference type="Pfam" id="PF08486"/>
    </source>
</evidence>
<dbReference type="Pfam" id="PF08486">
    <property type="entry name" value="SpoIID"/>
    <property type="match status" value="1"/>
</dbReference>
<dbReference type="AlphaFoldDB" id="A0AAU0UKY5"/>
<dbReference type="GO" id="GO:0030435">
    <property type="term" value="P:sporulation resulting in formation of a cellular spore"/>
    <property type="evidence" value="ECO:0007669"/>
    <property type="project" value="InterPro"/>
</dbReference>
<accession>A0AAU0UKY5</accession>
<keyword evidence="3" id="KW-1185">Reference proteome</keyword>
<gene>
    <name evidence="2" type="primary">spoIID</name>
    <name evidence="2" type="ORF">MFMK1_000631</name>
</gene>
<dbReference type="InterPro" id="IPR014225">
    <property type="entry name" value="Spore_II_D_firmicutes"/>
</dbReference>
<dbReference type="InterPro" id="IPR013486">
    <property type="entry name" value="SpoIID/LytB"/>
</dbReference>
<evidence type="ECO:0000313" key="3">
    <source>
        <dbReference type="Proteomes" id="UP001329915"/>
    </source>
</evidence>
<dbReference type="InterPro" id="IPR051922">
    <property type="entry name" value="Bact_Sporulation_Assoc"/>
</dbReference>
<dbReference type="InterPro" id="IPR013693">
    <property type="entry name" value="SpoIID/LytB_N"/>
</dbReference>
<dbReference type="GO" id="GO:0030288">
    <property type="term" value="C:outer membrane-bounded periplasmic space"/>
    <property type="evidence" value="ECO:0007669"/>
    <property type="project" value="TreeGrafter"/>
</dbReference>
<organism evidence="2 3">
    <name type="scientific">Metallumcola ferriviriculae</name>
    <dbReference type="NCBI Taxonomy" id="3039180"/>
    <lineage>
        <taxon>Bacteria</taxon>
        <taxon>Bacillati</taxon>
        <taxon>Bacillota</taxon>
        <taxon>Clostridia</taxon>
        <taxon>Neomoorellales</taxon>
        <taxon>Desulfitibacteraceae</taxon>
        <taxon>Metallumcola</taxon>
    </lineage>
</organism>
<proteinExistence type="predicted"/>
<dbReference type="PANTHER" id="PTHR30032">
    <property type="entry name" value="N-ACETYLMURAMOYL-L-ALANINE AMIDASE-RELATED"/>
    <property type="match status" value="1"/>
</dbReference>
<dbReference type="NCBIfam" id="TIGR02870">
    <property type="entry name" value="spore_II_D"/>
    <property type="match status" value="1"/>
</dbReference>
<sequence length="321" mass="35739">MRRTLFLVIAACVLLVLILPMVVLNIWRTPRVSIKTAGPGIRVKMHDTGKVVVMPLEEYLVGVVAAEMPALFHEEALKAQAVAARTYTLKKLSSSVNSTHHPGADVCTDPNHCQAWLSPLAMRRRWGLVQYWSYHDKIVSAVKETDGMVATYRGKLIEPVYHSTSGGRTEASSEVWKYSFPYLQSVVCKWDKQSPRYLNTAVMTISQVAQKLNTNLGSVPAASGGAKSLLKVLERTVSGRVKTIRVGDKTYNGTEFRRLLGLSSTYIDWETDGDKITFKTKGYGHGVGLCQYGADGMARQGKSYQDILTYYYRGITVEKYD</sequence>
<dbReference type="KEGG" id="dbc:MFMK1_000631"/>
<reference evidence="2 3" key="1">
    <citation type="submission" date="2023-04" db="EMBL/GenBank/DDBJ databases">
        <authorList>
            <person name="Hsu D."/>
        </authorList>
    </citation>
    <scope>NUCLEOTIDE SEQUENCE [LARGE SCALE GENOMIC DNA]</scope>
    <source>
        <strain evidence="2 3">MK1</strain>
    </source>
</reference>
<evidence type="ECO:0000313" key="2">
    <source>
        <dbReference type="EMBL" id="WRO20841.1"/>
    </source>
</evidence>
<dbReference type="NCBIfam" id="TIGR02669">
    <property type="entry name" value="SpoIID_LytB"/>
    <property type="match status" value="1"/>
</dbReference>
<name>A0AAU0UKY5_9FIRM</name>
<dbReference type="Proteomes" id="UP001329915">
    <property type="component" value="Chromosome"/>
</dbReference>
<protein>
    <submittedName>
        <fullName evidence="2">Stage II sporulation protein D</fullName>
    </submittedName>
</protein>
<dbReference type="EMBL" id="CP121694">
    <property type="protein sequence ID" value="WRO20841.1"/>
    <property type="molecule type" value="Genomic_DNA"/>
</dbReference>
<dbReference type="RefSeq" id="WP_366923718.1">
    <property type="nucleotide sequence ID" value="NZ_CP121694.1"/>
</dbReference>